<dbReference type="InterPro" id="IPR044037">
    <property type="entry name" value="FANCL_d3"/>
</dbReference>
<dbReference type="Gene3D" id="3.30.40.10">
    <property type="entry name" value="Zinc/RING finger domain, C3HC4 (zinc finger)"/>
    <property type="match status" value="1"/>
</dbReference>
<keyword evidence="4" id="KW-1185">Reference proteome</keyword>
<accession>A0ABN8HTY3</accession>
<evidence type="ECO:0000259" key="1">
    <source>
        <dbReference type="Pfam" id="PF11793"/>
    </source>
</evidence>
<dbReference type="InterPro" id="IPR013083">
    <property type="entry name" value="Znf_RING/FYVE/PHD"/>
</dbReference>
<evidence type="ECO:0000313" key="3">
    <source>
        <dbReference type="EMBL" id="CAH2039643.1"/>
    </source>
</evidence>
<protein>
    <recommendedName>
        <fullName evidence="5">RING-type domain-containing protein</fullName>
    </recommendedName>
</protein>
<gene>
    <name evidence="3" type="ORF">IPOD504_LOCUS1849</name>
</gene>
<dbReference type="InterPro" id="IPR026850">
    <property type="entry name" value="FANCL_C"/>
</dbReference>
<reference evidence="3" key="1">
    <citation type="submission" date="2022-03" db="EMBL/GenBank/DDBJ databases">
        <authorList>
            <person name="Martin H S."/>
        </authorList>
    </citation>
    <scope>NUCLEOTIDE SEQUENCE</scope>
</reference>
<dbReference type="InterPro" id="IPR043003">
    <property type="entry name" value="FANCL_d3_sf"/>
</dbReference>
<feature type="non-terminal residue" evidence="3">
    <location>
        <position position="1"/>
    </location>
</feature>
<dbReference type="Pfam" id="PF18891">
    <property type="entry name" value="FANCL_d3"/>
    <property type="match status" value="1"/>
</dbReference>
<dbReference type="SMART" id="SM01197">
    <property type="entry name" value="FANCL_C"/>
    <property type="match status" value="1"/>
</dbReference>
<dbReference type="InterPro" id="IPR026848">
    <property type="entry name" value="Fancl"/>
</dbReference>
<dbReference type="PANTHER" id="PTHR13206">
    <property type="entry name" value="UBIQUITIN LIGASE PROTEIN PHF9 FANCONI ANEMIA GROUP L PROTEIN"/>
    <property type="match status" value="1"/>
</dbReference>
<evidence type="ECO:0000259" key="2">
    <source>
        <dbReference type="Pfam" id="PF18891"/>
    </source>
</evidence>
<dbReference type="EMBL" id="OW152823">
    <property type="protein sequence ID" value="CAH2039643.1"/>
    <property type="molecule type" value="Genomic_DNA"/>
</dbReference>
<organism evidence="3 4">
    <name type="scientific">Iphiclides podalirius</name>
    <name type="common">scarce swallowtail</name>
    <dbReference type="NCBI Taxonomy" id="110791"/>
    <lineage>
        <taxon>Eukaryota</taxon>
        <taxon>Metazoa</taxon>
        <taxon>Ecdysozoa</taxon>
        <taxon>Arthropoda</taxon>
        <taxon>Hexapoda</taxon>
        <taxon>Insecta</taxon>
        <taxon>Pterygota</taxon>
        <taxon>Neoptera</taxon>
        <taxon>Endopterygota</taxon>
        <taxon>Lepidoptera</taxon>
        <taxon>Glossata</taxon>
        <taxon>Ditrysia</taxon>
        <taxon>Papilionoidea</taxon>
        <taxon>Papilionidae</taxon>
        <taxon>Papilioninae</taxon>
        <taxon>Iphiclides</taxon>
    </lineage>
</organism>
<name>A0ABN8HTY3_9NEOP</name>
<feature type="domain" description="FANCL C-terminal" evidence="1">
    <location>
        <begin position="101"/>
        <end position="168"/>
    </location>
</feature>
<evidence type="ECO:0008006" key="5">
    <source>
        <dbReference type="Google" id="ProtNLM"/>
    </source>
</evidence>
<dbReference type="SUPFAM" id="SSF57850">
    <property type="entry name" value="RING/U-box"/>
    <property type="match status" value="1"/>
</dbReference>
<sequence>MCPVIEPTHPKYKDDYRKILLDSRTWLHIEVTLDGTATNIHLIGNSEVWSDKLHSGLLSWDHDKDIVENIMIIFDISRSPSDLHLLNLTKPESDVIAETRSCGICLCNELPGNAGIPQPLCQNSVCGVFFHRSCLFEWLLACTGGRPPAFQVATGSCPTCLHPIACSQTDERISK</sequence>
<proteinExistence type="predicted"/>
<evidence type="ECO:0000313" key="4">
    <source>
        <dbReference type="Proteomes" id="UP000837857"/>
    </source>
</evidence>
<dbReference type="Gene3D" id="3.10.110.20">
    <property type="entry name" value="RWD domain-like"/>
    <property type="match status" value="1"/>
</dbReference>
<dbReference type="PANTHER" id="PTHR13206:SF0">
    <property type="entry name" value="E3 UBIQUITIN-PROTEIN LIGASE FANCL"/>
    <property type="match status" value="1"/>
</dbReference>
<feature type="domain" description="FANCL UBC-like" evidence="2">
    <location>
        <begin position="2"/>
        <end position="78"/>
    </location>
</feature>
<dbReference type="Proteomes" id="UP000837857">
    <property type="component" value="Chromosome 11"/>
</dbReference>
<dbReference type="Pfam" id="PF11793">
    <property type="entry name" value="FANCL_C"/>
    <property type="match status" value="1"/>
</dbReference>